<evidence type="ECO:0000256" key="3">
    <source>
        <dbReference type="ARBA" id="ARBA00022553"/>
    </source>
</evidence>
<dbReference type="EC" id="2.7.13.3" evidence="2"/>
<dbReference type="PANTHER" id="PTHR43065">
    <property type="entry name" value="SENSOR HISTIDINE KINASE"/>
    <property type="match status" value="1"/>
</dbReference>
<keyword evidence="3" id="KW-0597">Phosphoprotein</keyword>
<dbReference type="RefSeq" id="WP_251221397.1">
    <property type="nucleotide sequence ID" value="NZ_JAMBOL010000001.1"/>
</dbReference>
<comment type="caution">
    <text evidence="11">The sequence shown here is derived from an EMBL/GenBank/DDBJ whole genome shotgun (WGS) entry which is preliminary data.</text>
</comment>
<evidence type="ECO:0000313" key="12">
    <source>
        <dbReference type="Proteomes" id="UP001139179"/>
    </source>
</evidence>
<dbReference type="PANTHER" id="PTHR43065:SF10">
    <property type="entry name" value="PEROXIDE STRESS-ACTIVATED HISTIDINE KINASE MAK3"/>
    <property type="match status" value="1"/>
</dbReference>
<dbReference type="SUPFAM" id="SSF47384">
    <property type="entry name" value="Homodimeric domain of signal transducing histidine kinase"/>
    <property type="match status" value="1"/>
</dbReference>
<sequence>MNLSFIKKWFSKKSEKQDHKEKHDEKQSDTSSNESAQPANENYHAVIGRMSAFFAHEIRNPLTSIIGFAEFMEQHPAIKADPNIAHYTSIIREEALKMELLIQELLSLSKSHLDHDNLSIIDVKQSVNKIITIYTMKADKQNITFQTHIEEDVYITGNASRFERMIINLINNAIEAIQEEGTIEIRIVKEHKHVYISIIDSGPGIDPDQLEQIFYPFYTTKDEGTGIGLPICKTIVETLNGTMDITNHPTKGVHVKMKIPYSEHATRNN</sequence>
<dbReference type="InterPro" id="IPR036097">
    <property type="entry name" value="HisK_dim/P_sf"/>
</dbReference>
<dbReference type="GO" id="GO:0005524">
    <property type="term" value="F:ATP binding"/>
    <property type="evidence" value="ECO:0007669"/>
    <property type="project" value="UniProtKB-KW"/>
</dbReference>
<dbReference type="Pfam" id="PF02518">
    <property type="entry name" value="HATPase_c"/>
    <property type="match status" value="1"/>
</dbReference>
<dbReference type="SMART" id="SM00387">
    <property type="entry name" value="HATPase_c"/>
    <property type="match status" value="1"/>
</dbReference>
<dbReference type="Pfam" id="PF00512">
    <property type="entry name" value="HisKA"/>
    <property type="match status" value="1"/>
</dbReference>
<dbReference type="InterPro" id="IPR003661">
    <property type="entry name" value="HisK_dim/P_dom"/>
</dbReference>
<proteinExistence type="predicted"/>
<gene>
    <name evidence="11" type="ORF">M3202_00350</name>
</gene>
<evidence type="ECO:0000256" key="4">
    <source>
        <dbReference type="ARBA" id="ARBA00022679"/>
    </source>
</evidence>
<dbReference type="SUPFAM" id="SSF55874">
    <property type="entry name" value="ATPase domain of HSP90 chaperone/DNA topoisomerase II/histidine kinase"/>
    <property type="match status" value="1"/>
</dbReference>
<keyword evidence="6 11" id="KW-0418">Kinase</keyword>
<keyword evidence="5" id="KW-0547">Nucleotide-binding</keyword>
<evidence type="ECO:0000256" key="8">
    <source>
        <dbReference type="ARBA" id="ARBA00023012"/>
    </source>
</evidence>
<keyword evidence="12" id="KW-1185">Reference proteome</keyword>
<evidence type="ECO:0000256" key="2">
    <source>
        <dbReference type="ARBA" id="ARBA00012438"/>
    </source>
</evidence>
<dbReference type="InterPro" id="IPR003594">
    <property type="entry name" value="HATPase_dom"/>
</dbReference>
<organism evidence="11 12">
    <name type="scientific">Halalkalibacter oceani</name>
    <dbReference type="NCBI Taxonomy" id="1653776"/>
    <lineage>
        <taxon>Bacteria</taxon>
        <taxon>Bacillati</taxon>
        <taxon>Bacillota</taxon>
        <taxon>Bacilli</taxon>
        <taxon>Bacillales</taxon>
        <taxon>Bacillaceae</taxon>
        <taxon>Halalkalibacter</taxon>
    </lineage>
</organism>
<evidence type="ECO:0000256" key="5">
    <source>
        <dbReference type="ARBA" id="ARBA00022741"/>
    </source>
</evidence>
<feature type="region of interest" description="Disordered" evidence="9">
    <location>
        <begin position="1"/>
        <end position="39"/>
    </location>
</feature>
<dbReference type="Gene3D" id="1.10.287.130">
    <property type="match status" value="1"/>
</dbReference>
<name>A0A9X2DLW3_9BACI</name>
<reference evidence="11" key="1">
    <citation type="submission" date="2022-05" db="EMBL/GenBank/DDBJ databases">
        <title>Comparative Genomics of Spacecraft Associated Microbes.</title>
        <authorList>
            <person name="Tran M.T."/>
            <person name="Wright A."/>
            <person name="Seuylemezian A."/>
            <person name="Eisen J."/>
            <person name="Coil D."/>
        </authorList>
    </citation>
    <scope>NUCLEOTIDE SEQUENCE</scope>
    <source>
        <strain evidence="11">214.1.1</strain>
    </source>
</reference>
<keyword evidence="7" id="KW-0067">ATP-binding</keyword>
<dbReference type="InterPro" id="IPR005467">
    <property type="entry name" value="His_kinase_dom"/>
</dbReference>
<dbReference type="CDD" id="cd00075">
    <property type="entry name" value="HATPase"/>
    <property type="match status" value="1"/>
</dbReference>
<dbReference type="InterPro" id="IPR004358">
    <property type="entry name" value="Sig_transdc_His_kin-like_C"/>
</dbReference>
<feature type="compositionally biased region" description="Polar residues" evidence="9">
    <location>
        <begin position="29"/>
        <end position="39"/>
    </location>
</feature>
<dbReference type="CDD" id="cd00082">
    <property type="entry name" value="HisKA"/>
    <property type="match status" value="1"/>
</dbReference>
<accession>A0A9X2DLW3</accession>
<dbReference type="Gene3D" id="3.30.565.10">
    <property type="entry name" value="Histidine kinase-like ATPase, C-terminal domain"/>
    <property type="match status" value="1"/>
</dbReference>
<dbReference type="PROSITE" id="PS50109">
    <property type="entry name" value="HIS_KIN"/>
    <property type="match status" value="1"/>
</dbReference>
<evidence type="ECO:0000256" key="1">
    <source>
        <dbReference type="ARBA" id="ARBA00000085"/>
    </source>
</evidence>
<feature type="compositionally biased region" description="Basic and acidic residues" evidence="9">
    <location>
        <begin position="12"/>
        <end position="28"/>
    </location>
</feature>
<dbReference type="PRINTS" id="PR00344">
    <property type="entry name" value="BCTRLSENSOR"/>
</dbReference>
<dbReference type="EMBL" id="JAMBOL010000001">
    <property type="protein sequence ID" value="MCM3712517.1"/>
    <property type="molecule type" value="Genomic_DNA"/>
</dbReference>
<dbReference type="Proteomes" id="UP001139179">
    <property type="component" value="Unassembled WGS sequence"/>
</dbReference>
<dbReference type="GO" id="GO:0000155">
    <property type="term" value="F:phosphorelay sensor kinase activity"/>
    <property type="evidence" value="ECO:0007669"/>
    <property type="project" value="InterPro"/>
</dbReference>
<evidence type="ECO:0000256" key="6">
    <source>
        <dbReference type="ARBA" id="ARBA00022777"/>
    </source>
</evidence>
<dbReference type="SMART" id="SM00388">
    <property type="entry name" value="HisKA"/>
    <property type="match status" value="1"/>
</dbReference>
<comment type="catalytic activity">
    <reaction evidence="1">
        <text>ATP + protein L-histidine = ADP + protein N-phospho-L-histidine.</text>
        <dbReference type="EC" id="2.7.13.3"/>
    </reaction>
</comment>
<keyword evidence="4" id="KW-0808">Transferase</keyword>
<dbReference type="InterPro" id="IPR036890">
    <property type="entry name" value="HATPase_C_sf"/>
</dbReference>
<keyword evidence="8" id="KW-0902">Two-component regulatory system</keyword>
<evidence type="ECO:0000313" key="11">
    <source>
        <dbReference type="EMBL" id="MCM3712517.1"/>
    </source>
</evidence>
<evidence type="ECO:0000256" key="7">
    <source>
        <dbReference type="ARBA" id="ARBA00022840"/>
    </source>
</evidence>
<evidence type="ECO:0000256" key="9">
    <source>
        <dbReference type="SAM" id="MobiDB-lite"/>
    </source>
</evidence>
<protein>
    <recommendedName>
        <fullName evidence="2">histidine kinase</fullName>
        <ecNumber evidence="2">2.7.13.3</ecNumber>
    </recommendedName>
</protein>
<feature type="domain" description="Histidine kinase" evidence="10">
    <location>
        <begin position="53"/>
        <end position="263"/>
    </location>
</feature>
<dbReference type="AlphaFoldDB" id="A0A9X2DLW3"/>
<evidence type="ECO:0000259" key="10">
    <source>
        <dbReference type="PROSITE" id="PS50109"/>
    </source>
</evidence>